<reference evidence="2 3" key="1">
    <citation type="journal article" date="2020" name="Microb. Ecol.">
        <title>Ecogenomics of the Marine Benthic Filamentous Cyanobacterium Adonisia.</title>
        <authorList>
            <person name="Walter J.M."/>
            <person name="Coutinho F.H."/>
            <person name="Leomil L."/>
            <person name="Hargreaves P.I."/>
            <person name="Campeao M.E."/>
            <person name="Vieira V.V."/>
            <person name="Silva B.S."/>
            <person name="Fistarol G.O."/>
            <person name="Salomon P.S."/>
            <person name="Sawabe T."/>
            <person name="Mino S."/>
            <person name="Hosokawa M."/>
            <person name="Miyashita H."/>
            <person name="Maruyama F."/>
            <person name="van Verk M.C."/>
            <person name="Dutilh B.E."/>
            <person name="Thompson C.C."/>
            <person name="Thompson F.L."/>
        </authorList>
    </citation>
    <scope>NUCLEOTIDE SEQUENCE [LARGE SCALE GENOMIC DNA]</scope>
    <source>
        <strain evidence="2 3">CCMR0082</strain>
    </source>
</reference>
<keyword evidence="1" id="KW-0812">Transmembrane</keyword>
<dbReference type="Proteomes" id="UP000473574">
    <property type="component" value="Unassembled WGS sequence"/>
</dbReference>
<protein>
    <recommendedName>
        <fullName evidence="4">DUF2127 domain-containing protein</fullName>
    </recommendedName>
</protein>
<evidence type="ECO:0000313" key="3">
    <source>
        <dbReference type="Proteomes" id="UP000473574"/>
    </source>
</evidence>
<feature type="transmembrane region" description="Helical" evidence="1">
    <location>
        <begin position="63"/>
        <end position="85"/>
    </location>
</feature>
<dbReference type="RefSeq" id="WP_163670770.1">
    <property type="nucleotide sequence ID" value="NZ_QZCE01000002.1"/>
</dbReference>
<accession>A0A6M0SHV3</accession>
<name>A0A6M0SHV3_9CYAN</name>
<evidence type="ECO:0000313" key="2">
    <source>
        <dbReference type="EMBL" id="NEZ67593.1"/>
    </source>
</evidence>
<comment type="caution">
    <text evidence="2">The sequence shown here is derived from an EMBL/GenBank/DDBJ whole genome shotgun (WGS) entry which is preliminary data.</text>
</comment>
<dbReference type="AlphaFoldDB" id="A0A6M0SHV3"/>
<gene>
    <name evidence="2" type="ORF">D0962_33355</name>
</gene>
<keyword evidence="1" id="KW-0472">Membrane</keyword>
<sequence length="144" mass="15759">MKRPVGVTILAIIDGLQAILLGLMGIAAFFLSKIILEQMRLEPEMSGLLEQLPPEVIETFPKVMGGIFLVLALANAAIAIGLWALQSWAWYLNLMLQALGIFGNLGGLLMVNPISLAAVAFSGFYIYYFLQQPVQEAFGIRNVF</sequence>
<feature type="transmembrane region" description="Helical" evidence="1">
    <location>
        <begin position="6"/>
        <end position="31"/>
    </location>
</feature>
<evidence type="ECO:0000256" key="1">
    <source>
        <dbReference type="SAM" id="Phobius"/>
    </source>
</evidence>
<proteinExistence type="predicted"/>
<evidence type="ECO:0008006" key="4">
    <source>
        <dbReference type="Google" id="ProtNLM"/>
    </source>
</evidence>
<dbReference type="EMBL" id="QZCE01000002">
    <property type="protein sequence ID" value="NEZ67593.1"/>
    <property type="molecule type" value="Genomic_DNA"/>
</dbReference>
<organism evidence="2 3">
    <name type="scientific">Adonisia turfae CCMR0082</name>
    <dbReference type="NCBI Taxonomy" id="2304604"/>
    <lineage>
        <taxon>Bacteria</taxon>
        <taxon>Bacillati</taxon>
        <taxon>Cyanobacteriota</taxon>
        <taxon>Adonisia</taxon>
        <taxon>Adonisia turfae</taxon>
    </lineage>
</organism>
<feature type="transmembrane region" description="Helical" evidence="1">
    <location>
        <begin position="105"/>
        <end position="130"/>
    </location>
</feature>
<keyword evidence="1" id="KW-1133">Transmembrane helix</keyword>